<dbReference type="InterPro" id="IPR000477">
    <property type="entry name" value="RT_dom"/>
</dbReference>
<dbReference type="GO" id="GO:0003964">
    <property type="term" value="F:RNA-directed DNA polymerase activity"/>
    <property type="evidence" value="ECO:0007669"/>
    <property type="project" value="UniProtKB-KW"/>
</dbReference>
<evidence type="ECO:0000259" key="3">
    <source>
        <dbReference type="Pfam" id="PF03732"/>
    </source>
</evidence>
<dbReference type="InterPro" id="IPR053134">
    <property type="entry name" value="RNA-dir_DNA_polymerase"/>
</dbReference>
<dbReference type="Pfam" id="PF03732">
    <property type="entry name" value="Retrotrans_gag"/>
    <property type="match status" value="1"/>
</dbReference>
<keyword evidence="5" id="KW-1185">Reference proteome</keyword>
<feature type="region of interest" description="Disordered" evidence="1">
    <location>
        <begin position="120"/>
        <end position="150"/>
    </location>
</feature>
<reference evidence="4" key="1">
    <citation type="journal article" date="2022" name="Int. J. Mol. Sci.">
        <title>Draft Genome of Tanacetum Coccineum: Genomic Comparison of Closely Related Tanacetum-Family Plants.</title>
        <authorList>
            <person name="Yamashiro T."/>
            <person name="Shiraishi A."/>
            <person name="Nakayama K."/>
            <person name="Satake H."/>
        </authorList>
    </citation>
    <scope>NUCLEOTIDE SEQUENCE</scope>
</reference>
<dbReference type="EMBL" id="BQNB010011524">
    <property type="protein sequence ID" value="GJS91671.1"/>
    <property type="molecule type" value="Genomic_DNA"/>
</dbReference>
<gene>
    <name evidence="4" type="ORF">Tco_0774307</name>
</gene>
<feature type="compositionally biased region" description="Basic and acidic residues" evidence="1">
    <location>
        <begin position="138"/>
        <end position="147"/>
    </location>
</feature>
<accession>A0ABQ4ZQU7</accession>
<reference evidence="4" key="2">
    <citation type="submission" date="2022-01" db="EMBL/GenBank/DDBJ databases">
        <authorList>
            <person name="Yamashiro T."/>
            <person name="Shiraishi A."/>
            <person name="Satake H."/>
            <person name="Nakayama K."/>
        </authorList>
    </citation>
    <scope>NUCLEOTIDE SEQUENCE</scope>
</reference>
<dbReference type="Gene3D" id="3.10.10.10">
    <property type="entry name" value="HIV Type 1 Reverse Transcriptase, subunit A, domain 1"/>
    <property type="match status" value="1"/>
</dbReference>
<dbReference type="InterPro" id="IPR005162">
    <property type="entry name" value="Retrotrans_gag_dom"/>
</dbReference>
<dbReference type="InterPro" id="IPR036397">
    <property type="entry name" value="RNaseH_sf"/>
</dbReference>
<proteinExistence type="predicted"/>
<dbReference type="InterPro" id="IPR043502">
    <property type="entry name" value="DNA/RNA_pol_sf"/>
</dbReference>
<dbReference type="CDD" id="cd01647">
    <property type="entry name" value="RT_LTR"/>
    <property type="match status" value="1"/>
</dbReference>
<organism evidence="4 5">
    <name type="scientific">Tanacetum coccineum</name>
    <dbReference type="NCBI Taxonomy" id="301880"/>
    <lineage>
        <taxon>Eukaryota</taxon>
        <taxon>Viridiplantae</taxon>
        <taxon>Streptophyta</taxon>
        <taxon>Embryophyta</taxon>
        <taxon>Tracheophyta</taxon>
        <taxon>Spermatophyta</taxon>
        <taxon>Magnoliopsida</taxon>
        <taxon>eudicotyledons</taxon>
        <taxon>Gunneridae</taxon>
        <taxon>Pentapetalae</taxon>
        <taxon>asterids</taxon>
        <taxon>campanulids</taxon>
        <taxon>Asterales</taxon>
        <taxon>Asteraceae</taxon>
        <taxon>Asteroideae</taxon>
        <taxon>Anthemideae</taxon>
        <taxon>Anthemidinae</taxon>
        <taxon>Tanacetum</taxon>
    </lineage>
</organism>
<dbReference type="Pfam" id="PF00078">
    <property type="entry name" value="RVT_1"/>
    <property type="match status" value="1"/>
</dbReference>
<dbReference type="Gene3D" id="3.30.70.270">
    <property type="match status" value="1"/>
</dbReference>
<dbReference type="PANTHER" id="PTHR24559">
    <property type="entry name" value="TRANSPOSON TY3-I GAG-POL POLYPROTEIN"/>
    <property type="match status" value="1"/>
</dbReference>
<comment type="caution">
    <text evidence="4">The sequence shown here is derived from an EMBL/GenBank/DDBJ whole genome shotgun (WGS) entry which is preliminary data.</text>
</comment>
<dbReference type="Proteomes" id="UP001151760">
    <property type="component" value="Unassembled WGS sequence"/>
</dbReference>
<sequence length="844" mass="96678">MGIRHAKAANPSRLSKTCQYFKHPKSSSILSKPDRAHICTISGAFRFLMPPNISNINTTKRPPVTTTVFAATTPGDTPFAYRASTLTDPTLMISPAFVDSNYEILESLLRDRQRQILNEDLQTESKYSSKEYDEELDMERRPERTRELTPPLRTRSPRIHRQRERVVGFEEALNRERSRIGRNIEGNRPLKAGAEENGRREMSLPSLLVAHLGRNEDGQPPRSSLTSAHGGCQFSINTGGNLSPNGLFVDTTGSVTPFVRWIEEYHLPDGLKMPSHVGSYDKKGDPDNFLHLFEGAIRIWLMPVACHMFTYTLIDSARIWWNSQKAGSILNYEDLKAKFRSHFSQKRFTKMHLAVHSIKQREGESVRAFTTRYTDDTLQILGLHEDRSISSFVHGLKARNLVEHVSTDLPSTYKGLMEKTYTWIETREFATNGKYLHKFSPYRGPNHGLLSSLLKSLREILGIEKVAKTFEQPPWLPKIKSGRLDYLVKGIKKKKEKVSDTQIGERKEERKKAKTAMQQMGIMVSTIHGAIKFHMPKGIGTLLLENNSQGPEKEQKIASEARQGDKEDILSCVDAKKKIVVNNQYPEQTITIGRQLQTRTKLKLQELLKAHTDVFAWTTAHMTGVPRTIIVGGQIFNTEHRVNESKHVEPVKQKKRSLAPERNEAFYAQVKELTKANILREVKYQTWVSNPIIVKKANGRWKLCIDFMDINKACPKKNHLLLVTEWKVENIQRHRFKCFLDAYKGYHQIPIAKKDEEKMAFYIREGMFYHKRLPFGLKNARATYQRLIEKIIRLPTSSSDGSRAGLMIVDPEGKEYTYALRFEFETTNNEAKYEALLAGLRIAK</sequence>
<evidence type="ECO:0000256" key="1">
    <source>
        <dbReference type="SAM" id="MobiDB-lite"/>
    </source>
</evidence>
<evidence type="ECO:0000259" key="2">
    <source>
        <dbReference type="Pfam" id="PF00078"/>
    </source>
</evidence>
<dbReference type="InterPro" id="IPR043128">
    <property type="entry name" value="Rev_trsase/Diguanyl_cyclase"/>
</dbReference>
<keyword evidence="4" id="KW-0548">Nucleotidyltransferase</keyword>
<keyword evidence="4" id="KW-0808">Transferase</keyword>
<feature type="domain" description="Reverse transcriptase" evidence="2">
    <location>
        <begin position="694"/>
        <end position="794"/>
    </location>
</feature>
<dbReference type="Gene3D" id="3.30.420.10">
    <property type="entry name" value="Ribonuclease H-like superfamily/Ribonuclease H"/>
    <property type="match status" value="1"/>
</dbReference>
<dbReference type="SUPFAM" id="SSF56672">
    <property type="entry name" value="DNA/RNA polymerases"/>
    <property type="match status" value="1"/>
</dbReference>
<dbReference type="PANTHER" id="PTHR24559:SF444">
    <property type="entry name" value="REVERSE TRANSCRIPTASE DOMAIN-CONTAINING PROTEIN"/>
    <property type="match status" value="1"/>
</dbReference>
<name>A0ABQ4ZQU7_9ASTR</name>
<feature type="domain" description="Retrotransposon gag" evidence="3">
    <location>
        <begin position="308"/>
        <end position="397"/>
    </location>
</feature>
<protein>
    <submittedName>
        <fullName evidence="4">Reverse transcriptase domain-containing protein</fullName>
    </submittedName>
</protein>
<evidence type="ECO:0000313" key="5">
    <source>
        <dbReference type="Proteomes" id="UP001151760"/>
    </source>
</evidence>
<evidence type="ECO:0000313" key="4">
    <source>
        <dbReference type="EMBL" id="GJS91671.1"/>
    </source>
</evidence>
<keyword evidence="4" id="KW-0695">RNA-directed DNA polymerase</keyword>